<organism evidence="5 6">
    <name type="scientific">Sutcliffiella tianshenii</name>
    <dbReference type="NCBI Taxonomy" id="1463404"/>
    <lineage>
        <taxon>Bacteria</taxon>
        <taxon>Bacillati</taxon>
        <taxon>Bacillota</taxon>
        <taxon>Bacilli</taxon>
        <taxon>Bacillales</taxon>
        <taxon>Bacillaceae</taxon>
        <taxon>Sutcliffiella</taxon>
    </lineage>
</organism>
<evidence type="ECO:0000256" key="2">
    <source>
        <dbReference type="ARBA" id="ARBA00022801"/>
    </source>
</evidence>
<evidence type="ECO:0000313" key="6">
    <source>
        <dbReference type="Proteomes" id="UP000737402"/>
    </source>
</evidence>
<dbReference type="InterPro" id="IPR020084">
    <property type="entry name" value="NUDIX_hydrolase_CS"/>
</dbReference>
<dbReference type="Pfam" id="PF00293">
    <property type="entry name" value="NUDIX"/>
    <property type="match status" value="1"/>
</dbReference>
<protein>
    <submittedName>
        <fullName evidence="5">ADP-ribose pyrophosphatase YjhB (NUDIX family)</fullName>
    </submittedName>
</protein>
<proteinExistence type="inferred from homology"/>
<comment type="similarity">
    <text evidence="3">Belongs to the Nudix hydrolase family.</text>
</comment>
<dbReference type="InterPro" id="IPR000086">
    <property type="entry name" value="NUDIX_hydrolase_dom"/>
</dbReference>
<dbReference type="Proteomes" id="UP000737402">
    <property type="component" value="Unassembled WGS sequence"/>
</dbReference>
<dbReference type="InterPro" id="IPR015797">
    <property type="entry name" value="NUDIX_hydrolase-like_dom_sf"/>
</dbReference>
<comment type="cofactor">
    <cofactor evidence="1">
        <name>Mg(2+)</name>
        <dbReference type="ChEBI" id="CHEBI:18420"/>
    </cofactor>
</comment>
<evidence type="ECO:0000256" key="1">
    <source>
        <dbReference type="ARBA" id="ARBA00001946"/>
    </source>
</evidence>
<dbReference type="PROSITE" id="PS00893">
    <property type="entry name" value="NUDIX_BOX"/>
    <property type="match status" value="1"/>
</dbReference>
<dbReference type="PROSITE" id="PS51462">
    <property type="entry name" value="NUDIX"/>
    <property type="match status" value="1"/>
</dbReference>
<evidence type="ECO:0000256" key="3">
    <source>
        <dbReference type="RuleBase" id="RU003476"/>
    </source>
</evidence>
<dbReference type="RefSeq" id="WP_204417682.1">
    <property type="nucleotide sequence ID" value="NZ_JAFBED010000006.1"/>
</dbReference>
<dbReference type="PANTHER" id="PTHR43046:SF2">
    <property type="entry name" value="8-OXO-DGTP DIPHOSPHATASE-RELATED"/>
    <property type="match status" value="1"/>
</dbReference>
<dbReference type="SUPFAM" id="SSF55811">
    <property type="entry name" value="Nudix"/>
    <property type="match status" value="1"/>
</dbReference>
<dbReference type="InterPro" id="IPR020476">
    <property type="entry name" value="Nudix_hydrolase"/>
</dbReference>
<keyword evidence="2 3" id="KW-0378">Hydrolase</keyword>
<feature type="domain" description="Nudix hydrolase" evidence="4">
    <location>
        <begin position="3"/>
        <end position="131"/>
    </location>
</feature>
<dbReference type="EMBL" id="JAFBED010000006">
    <property type="protein sequence ID" value="MBM7621080.1"/>
    <property type="molecule type" value="Genomic_DNA"/>
</dbReference>
<reference evidence="5 6" key="1">
    <citation type="submission" date="2021-01" db="EMBL/GenBank/DDBJ databases">
        <title>Genomic Encyclopedia of Type Strains, Phase IV (KMG-IV): sequencing the most valuable type-strain genomes for metagenomic binning, comparative biology and taxonomic classification.</title>
        <authorList>
            <person name="Goeker M."/>
        </authorList>
    </citation>
    <scope>NUCLEOTIDE SEQUENCE [LARGE SCALE GENOMIC DNA]</scope>
    <source>
        <strain evidence="5 6">DSM 25879</strain>
    </source>
</reference>
<keyword evidence="6" id="KW-1185">Reference proteome</keyword>
<dbReference type="PANTHER" id="PTHR43046">
    <property type="entry name" value="GDP-MANNOSE MANNOSYL HYDROLASE"/>
    <property type="match status" value="1"/>
</dbReference>
<name>A0ABS2P3U5_9BACI</name>
<dbReference type="CDD" id="cd02883">
    <property type="entry name" value="NUDIX_Hydrolase"/>
    <property type="match status" value="1"/>
</dbReference>
<evidence type="ECO:0000313" key="5">
    <source>
        <dbReference type="EMBL" id="MBM7621080.1"/>
    </source>
</evidence>
<dbReference type="PRINTS" id="PR00502">
    <property type="entry name" value="NUDIXFAMILY"/>
</dbReference>
<accession>A0ABS2P3U5</accession>
<dbReference type="Gene3D" id="3.90.79.10">
    <property type="entry name" value="Nucleoside Triphosphate Pyrophosphohydrolase"/>
    <property type="match status" value="1"/>
</dbReference>
<comment type="caution">
    <text evidence="5">The sequence shown here is derived from an EMBL/GenBank/DDBJ whole genome shotgun (WGS) entry which is preliminary data.</text>
</comment>
<evidence type="ECO:0000259" key="4">
    <source>
        <dbReference type="PROSITE" id="PS51462"/>
    </source>
</evidence>
<gene>
    <name evidence="5" type="ORF">JOC95_002953</name>
</gene>
<sequence length="137" mass="15584">MQKWYGSAGICINEHKEILMVLQGKPGEEKVWTVPSGGLEKKESFEACCVRELREETGYEVEVIARLKIKEGTTYGIDVEVHYFEVKVVGGKQQIQDPDNLIHEIAWKSAEEVKGLKLSFPEDRHYLLDLMGCMLPS</sequence>